<gene>
    <name evidence="2" type="ORF">INT45_013581</name>
</gene>
<dbReference type="Proteomes" id="UP000646827">
    <property type="component" value="Unassembled WGS sequence"/>
</dbReference>
<dbReference type="EMBL" id="JAEPRB010000510">
    <property type="protein sequence ID" value="KAG2215487.1"/>
    <property type="molecule type" value="Genomic_DNA"/>
</dbReference>
<evidence type="ECO:0000256" key="1">
    <source>
        <dbReference type="SAM" id="MobiDB-lite"/>
    </source>
</evidence>
<evidence type="ECO:0000313" key="3">
    <source>
        <dbReference type="Proteomes" id="UP000646827"/>
    </source>
</evidence>
<evidence type="ECO:0000313" key="2">
    <source>
        <dbReference type="EMBL" id="KAG2215487.1"/>
    </source>
</evidence>
<comment type="caution">
    <text evidence="2">The sequence shown here is derived from an EMBL/GenBank/DDBJ whole genome shotgun (WGS) entry which is preliminary data.</text>
</comment>
<feature type="region of interest" description="Disordered" evidence="1">
    <location>
        <begin position="1"/>
        <end position="30"/>
    </location>
</feature>
<keyword evidence="3" id="KW-1185">Reference proteome</keyword>
<proteinExistence type="predicted"/>
<sequence>MEVEDMPQCDDDDNSSSEAEDDKTVEDDSIDYVEAPILTEYFEKLQNRIVKDGKQGPQEYDQKHSTFWIEPHKEDMEFIAREIFL</sequence>
<protein>
    <submittedName>
        <fullName evidence="2">Uncharacterized protein</fullName>
    </submittedName>
</protein>
<accession>A0A8H7RSM1</accession>
<reference evidence="2 3" key="1">
    <citation type="submission" date="2020-12" db="EMBL/GenBank/DDBJ databases">
        <title>Metabolic potential, ecology and presence of endohyphal bacteria is reflected in genomic diversity of Mucoromycotina.</title>
        <authorList>
            <person name="Muszewska A."/>
            <person name="Okrasinska A."/>
            <person name="Steczkiewicz K."/>
            <person name="Drgas O."/>
            <person name="Orlowska M."/>
            <person name="Perlinska-Lenart U."/>
            <person name="Aleksandrzak-Piekarczyk T."/>
            <person name="Szatraj K."/>
            <person name="Zielenkiewicz U."/>
            <person name="Pilsyk S."/>
            <person name="Malc E."/>
            <person name="Mieczkowski P."/>
            <person name="Kruszewska J.S."/>
            <person name="Biernat P."/>
            <person name="Pawlowska J."/>
        </authorList>
    </citation>
    <scope>NUCLEOTIDE SEQUENCE [LARGE SCALE GENOMIC DNA]</scope>
    <source>
        <strain evidence="2 3">CBS 142.35</strain>
    </source>
</reference>
<name>A0A8H7RSM1_9FUNG</name>
<organism evidence="2 3">
    <name type="scientific">Circinella minor</name>
    <dbReference type="NCBI Taxonomy" id="1195481"/>
    <lineage>
        <taxon>Eukaryota</taxon>
        <taxon>Fungi</taxon>
        <taxon>Fungi incertae sedis</taxon>
        <taxon>Mucoromycota</taxon>
        <taxon>Mucoromycotina</taxon>
        <taxon>Mucoromycetes</taxon>
        <taxon>Mucorales</taxon>
        <taxon>Lichtheimiaceae</taxon>
        <taxon>Circinella</taxon>
    </lineage>
</organism>
<dbReference type="AlphaFoldDB" id="A0A8H7RSM1"/>